<name>A0A8S5RF16_9VIRU</name>
<protein>
    <submittedName>
        <fullName evidence="1">Uncharacterized protein</fullName>
    </submittedName>
</protein>
<accession>A0A8S5RF16</accession>
<proteinExistence type="predicted"/>
<sequence>MSKWIEEKDGRTITTIADMEECSYMYNDNRCNDKSERRGEFPRWEDCTECPLFEKEEGLEDE</sequence>
<reference evidence="1" key="1">
    <citation type="journal article" date="2021" name="Proc. Natl. Acad. Sci. U.S.A.">
        <title>A Catalog of Tens of Thousands of Viruses from Human Metagenomes Reveals Hidden Associations with Chronic Diseases.</title>
        <authorList>
            <person name="Tisza M.J."/>
            <person name="Buck C.B."/>
        </authorList>
    </citation>
    <scope>NUCLEOTIDE SEQUENCE</scope>
    <source>
        <strain evidence="1">CtyMK1</strain>
    </source>
</reference>
<evidence type="ECO:0000313" key="1">
    <source>
        <dbReference type="EMBL" id="DAE29755.1"/>
    </source>
</evidence>
<organism evidence="1">
    <name type="scientific">virus sp. ctyMK1</name>
    <dbReference type="NCBI Taxonomy" id="2828002"/>
    <lineage>
        <taxon>Viruses</taxon>
    </lineage>
</organism>
<dbReference type="EMBL" id="BK059098">
    <property type="protein sequence ID" value="DAE29755.1"/>
    <property type="molecule type" value="Genomic_DNA"/>
</dbReference>